<dbReference type="InterPro" id="IPR050796">
    <property type="entry name" value="SCF_F-box_component"/>
</dbReference>
<dbReference type="Proteomes" id="UP001172457">
    <property type="component" value="Chromosome 3"/>
</dbReference>
<dbReference type="InterPro" id="IPR036047">
    <property type="entry name" value="F-box-like_dom_sf"/>
</dbReference>
<gene>
    <name evidence="2" type="ORF">OSB04_010084</name>
</gene>
<protein>
    <recommendedName>
        <fullName evidence="1">F-box domain-containing protein</fullName>
    </recommendedName>
</protein>
<feature type="domain" description="F-box" evidence="1">
    <location>
        <begin position="14"/>
        <end position="52"/>
    </location>
</feature>
<organism evidence="2 3">
    <name type="scientific">Centaurea solstitialis</name>
    <name type="common">yellow star-thistle</name>
    <dbReference type="NCBI Taxonomy" id="347529"/>
    <lineage>
        <taxon>Eukaryota</taxon>
        <taxon>Viridiplantae</taxon>
        <taxon>Streptophyta</taxon>
        <taxon>Embryophyta</taxon>
        <taxon>Tracheophyta</taxon>
        <taxon>Spermatophyta</taxon>
        <taxon>Magnoliopsida</taxon>
        <taxon>eudicotyledons</taxon>
        <taxon>Gunneridae</taxon>
        <taxon>Pentapetalae</taxon>
        <taxon>asterids</taxon>
        <taxon>campanulids</taxon>
        <taxon>Asterales</taxon>
        <taxon>Asteraceae</taxon>
        <taxon>Carduoideae</taxon>
        <taxon>Cardueae</taxon>
        <taxon>Centaureinae</taxon>
        <taxon>Centaurea</taxon>
    </lineage>
</organism>
<keyword evidence="3" id="KW-1185">Reference proteome</keyword>
<dbReference type="EMBL" id="JARYMX010000003">
    <property type="protein sequence ID" value="KAJ9555470.1"/>
    <property type="molecule type" value="Genomic_DNA"/>
</dbReference>
<evidence type="ECO:0000259" key="1">
    <source>
        <dbReference type="PROSITE" id="PS50181"/>
    </source>
</evidence>
<reference evidence="2" key="1">
    <citation type="submission" date="2023-03" db="EMBL/GenBank/DDBJ databases">
        <title>Chromosome-scale reference genome and RAD-based genetic map of yellow starthistle (Centaurea solstitialis) reveal putative structural variation and QTLs associated with invader traits.</title>
        <authorList>
            <person name="Reatini B."/>
            <person name="Cang F.A."/>
            <person name="Jiang Q."/>
            <person name="Mckibben M.T.W."/>
            <person name="Barker M.S."/>
            <person name="Rieseberg L.H."/>
            <person name="Dlugosch K.M."/>
        </authorList>
    </citation>
    <scope>NUCLEOTIDE SEQUENCE</scope>
    <source>
        <strain evidence="2">CAN-66</strain>
        <tissue evidence="2">Leaf</tissue>
    </source>
</reference>
<dbReference type="Gene3D" id="1.20.1280.50">
    <property type="match status" value="1"/>
</dbReference>
<dbReference type="SMART" id="SM00256">
    <property type="entry name" value="FBOX"/>
    <property type="match status" value="1"/>
</dbReference>
<accession>A0AA38WKA5</accession>
<dbReference type="Pfam" id="PF07734">
    <property type="entry name" value="FBA_1"/>
    <property type="match status" value="1"/>
</dbReference>
<sequence>MANRKKITLPELSPEIVLFHILSKLPAKSLLRFKCVCKQWRSFLTSPLFAKTHLHRVTTIDRRHHHEKVIFFHDKPPNFQTIDCEDGSLAKPRCFPFAGYALLVAFNSVNGLGIGINTRELCDIILWNPLTGEYKTLSRPIDTKCYTMPVMSFELYYTSCDDDYKILTETIDGNVYIYSLKSDSWRRLKSTLRECIPYAGAGDHNLLDGKLHFRGHGYTIIVLDLKTEKLTKIAVPPAYGHGEFMLMVVRLHAPNPLNPINPLTF</sequence>
<dbReference type="InterPro" id="IPR011043">
    <property type="entry name" value="Gal_Oxase/kelch_b-propeller"/>
</dbReference>
<dbReference type="PANTHER" id="PTHR31672:SF13">
    <property type="entry name" value="F-BOX PROTEIN CPR30-LIKE"/>
    <property type="match status" value="1"/>
</dbReference>
<dbReference type="InterPro" id="IPR001810">
    <property type="entry name" value="F-box_dom"/>
</dbReference>
<comment type="caution">
    <text evidence="2">The sequence shown here is derived from an EMBL/GenBank/DDBJ whole genome shotgun (WGS) entry which is preliminary data.</text>
</comment>
<dbReference type="NCBIfam" id="TIGR01640">
    <property type="entry name" value="F_box_assoc_1"/>
    <property type="match status" value="1"/>
</dbReference>
<dbReference type="SUPFAM" id="SSF50965">
    <property type="entry name" value="Galactose oxidase, central domain"/>
    <property type="match status" value="1"/>
</dbReference>
<proteinExistence type="predicted"/>
<dbReference type="CDD" id="cd22157">
    <property type="entry name" value="F-box_AtFBW1-like"/>
    <property type="match status" value="1"/>
</dbReference>
<dbReference type="InterPro" id="IPR006527">
    <property type="entry name" value="F-box-assoc_dom_typ1"/>
</dbReference>
<evidence type="ECO:0000313" key="2">
    <source>
        <dbReference type="EMBL" id="KAJ9555470.1"/>
    </source>
</evidence>
<dbReference type="PROSITE" id="PS50181">
    <property type="entry name" value="FBOX"/>
    <property type="match status" value="1"/>
</dbReference>
<dbReference type="SUPFAM" id="SSF81383">
    <property type="entry name" value="F-box domain"/>
    <property type="match status" value="1"/>
</dbReference>
<dbReference type="PANTHER" id="PTHR31672">
    <property type="entry name" value="BNACNNG10540D PROTEIN"/>
    <property type="match status" value="1"/>
</dbReference>
<name>A0AA38WKA5_9ASTR</name>
<dbReference type="AlphaFoldDB" id="A0AA38WKA5"/>
<dbReference type="Pfam" id="PF00646">
    <property type="entry name" value="F-box"/>
    <property type="match status" value="1"/>
</dbReference>
<evidence type="ECO:0000313" key="3">
    <source>
        <dbReference type="Proteomes" id="UP001172457"/>
    </source>
</evidence>
<dbReference type="InterPro" id="IPR017451">
    <property type="entry name" value="F-box-assoc_interact_dom"/>
</dbReference>